<dbReference type="Proteomes" id="UP000198629">
    <property type="component" value="Unassembled WGS sequence"/>
</dbReference>
<dbReference type="OrthoDB" id="424972at2"/>
<keyword evidence="10" id="KW-1185">Reference proteome</keyword>
<evidence type="ECO:0000256" key="2">
    <source>
        <dbReference type="ARBA" id="ARBA00005811"/>
    </source>
</evidence>
<evidence type="ECO:0000256" key="8">
    <source>
        <dbReference type="SAM" id="Phobius"/>
    </source>
</evidence>
<keyword evidence="7" id="KW-0653">Protein transport</keyword>
<evidence type="ECO:0000313" key="9">
    <source>
        <dbReference type="EMBL" id="SDK20616.1"/>
    </source>
</evidence>
<evidence type="ECO:0000256" key="4">
    <source>
        <dbReference type="ARBA" id="ARBA00022692"/>
    </source>
</evidence>
<sequence length="142" mass="15262">MNFKRGIRDEELEINFIPLIDVLLVIIIFLIVSATFSRTSELQINLPTAEANAPQEKPLTITVEVDANGKYLVNGKEANGAVVSELSAALTQAGAAGPSGKEPTIIINADAKATHQSVINIMEASRMANYTHITFATQVNAR</sequence>
<evidence type="ECO:0000256" key="7">
    <source>
        <dbReference type="RuleBase" id="RU003879"/>
    </source>
</evidence>
<evidence type="ECO:0000256" key="3">
    <source>
        <dbReference type="ARBA" id="ARBA00022475"/>
    </source>
</evidence>
<protein>
    <submittedName>
        <fullName evidence="9">Biopolymer transport protein ExbD</fullName>
    </submittedName>
</protein>
<dbReference type="Pfam" id="PF02472">
    <property type="entry name" value="ExbD"/>
    <property type="match status" value="1"/>
</dbReference>
<dbReference type="Gene3D" id="3.30.420.270">
    <property type="match status" value="1"/>
</dbReference>
<dbReference type="GO" id="GO:0015031">
    <property type="term" value="P:protein transport"/>
    <property type="evidence" value="ECO:0007669"/>
    <property type="project" value="UniProtKB-KW"/>
</dbReference>
<evidence type="ECO:0000256" key="5">
    <source>
        <dbReference type="ARBA" id="ARBA00022989"/>
    </source>
</evidence>
<organism evidence="9 10">
    <name type="scientific">Methylophilus rhizosphaerae</name>
    <dbReference type="NCBI Taxonomy" id="492660"/>
    <lineage>
        <taxon>Bacteria</taxon>
        <taxon>Pseudomonadati</taxon>
        <taxon>Pseudomonadota</taxon>
        <taxon>Betaproteobacteria</taxon>
        <taxon>Nitrosomonadales</taxon>
        <taxon>Methylophilaceae</taxon>
        <taxon>Methylophilus</taxon>
    </lineage>
</organism>
<dbReference type="AlphaFoldDB" id="A0A1G8ZZT1"/>
<reference evidence="10" key="1">
    <citation type="submission" date="2016-10" db="EMBL/GenBank/DDBJ databases">
        <authorList>
            <person name="Varghese N."/>
            <person name="Submissions S."/>
        </authorList>
    </citation>
    <scope>NUCLEOTIDE SEQUENCE [LARGE SCALE GENOMIC DNA]</scope>
    <source>
        <strain evidence="10">CBMB127</strain>
    </source>
</reference>
<keyword evidence="4 7" id="KW-0812">Transmembrane</keyword>
<keyword evidence="6 8" id="KW-0472">Membrane</keyword>
<comment type="subcellular location">
    <subcellularLocation>
        <location evidence="1">Cell membrane</location>
        <topology evidence="1">Single-pass membrane protein</topology>
    </subcellularLocation>
    <subcellularLocation>
        <location evidence="7">Cell membrane</location>
        <topology evidence="7">Single-pass type II membrane protein</topology>
    </subcellularLocation>
</comment>
<dbReference type="GO" id="GO:0022857">
    <property type="term" value="F:transmembrane transporter activity"/>
    <property type="evidence" value="ECO:0007669"/>
    <property type="project" value="InterPro"/>
</dbReference>
<accession>A0A1G8ZZT1</accession>
<feature type="transmembrane region" description="Helical" evidence="8">
    <location>
        <begin position="12"/>
        <end position="36"/>
    </location>
</feature>
<dbReference type="PANTHER" id="PTHR30558:SF3">
    <property type="entry name" value="BIOPOLYMER TRANSPORT PROTEIN EXBD-RELATED"/>
    <property type="match status" value="1"/>
</dbReference>
<dbReference type="InterPro" id="IPR003400">
    <property type="entry name" value="ExbD"/>
</dbReference>
<comment type="similarity">
    <text evidence="2 7">Belongs to the ExbD/TolR family.</text>
</comment>
<evidence type="ECO:0000256" key="1">
    <source>
        <dbReference type="ARBA" id="ARBA00004162"/>
    </source>
</evidence>
<evidence type="ECO:0000313" key="10">
    <source>
        <dbReference type="Proteomes" id="UP000198629"/>
    </source>
</evidence>
<dbReference type="STRING" id="492660.SAMN05192566_0611"/>
<keyword evidence="3" id="KW-1003">Cell membrane</keyword>
<dbReference type="PANTHER" id="PTHR30558">
    <property type="entry name" value="EXBD MEMBRANE COMPONENT OF PMF-DRIVEN MACROMOLECULE IMPORT SYSTEM"/>
    <property type="match status" value="1"/>
</dbReference>
<keyword evidence="5 8" id="KW-1133">Transmembrane helix</keyword>
<dbReference type="EMBL" id="FNFX01000001">
    <property type="protein sequence ID" value="SDK20616.1"/>
    <property type="molecule type" value="Genomic_DNA"/>
</dbReference>
<dbReference type="RefSeq" id="WP_091469671.1">
    <property type="nucleotide sequence ID" value="NZ_FNFX01000001.1"/>
</dbReference>
<dbReference type="GO" id="GO:0005886">
    <property type="term" value="C:plasma membrane"/>
    <property type="evidence" value="ECO:0007669"/>
    <property type="project" value="UniProtKB-SubCell"/>
</dbReference>
<keyword evidence="7" id="KW-0813">Transport</keyword>
<proteinExistence type="inferred from homology"/>
<evidence type="ECO:0000256" key="6">
    <source>
        <dbReference type="ARBA" id="ARBA00023136"/>
    </source>
</evidence>
<name>A0A1G8ZZT1_9PROT</name>
<gene>
    <name evidence="9" type="ORF">SAMN05192566_0611</name>
</gene>